<feature type="repeat" description="NHL" evidence="2">
    <location>
        <begin position="170"/>
        <end position="209"/>
    </location>
</feature>
<dbReference type="Gene3D" id="2.40.10.500">
    <property type="match status" value="2"/>
</dbReference>
<comment type="caution">
    <text evidence="5">The sequence shown here is derived from an EMBL/GenBank/DDBJ whole genome shotgun (WGS) entry which is preliminary data.</text>
</comment>
<feature type="transmembrane region" description="Helical" evidence="3">
    <location>
        <begin position="1245"/>
        <end position="1267"/>
    </location>
</feature>
<dbReference type="EMBL" id="CAJNOR010000059">
    <property type="protein sequence ID" value="CAF0778639.1"/>
    <property type="molecule type" value="Genomic_DNA"/>
</dbReference>
<feature type="transmembrane region" description="Helical" evidence="3">
    <location>
        <begin position="1287"/>
        <end position="1309"/>
    </location>
</feature>
<feature type="transmembrane region" description="Helical" evidence="3">
    <location>
        <begin position="1329"/>
        <end position="1347"/>
    </location>
</feature>
<dbReference type="CDD" id="cd05819">
    <property type="entry name" value="NHL"/>
    <property type="match status" value="2"/>
</dbReference>
<reference evidence="5" key="1">
    <citation type="submission" date="2021-02" db="EMBL/GenBank/DDBJ databases">
        <authorList>
            <person name="Nowell W R."/>
        </authorList>
    </citation>
    <scope>NUCLEOTIDE SEQUENCE</scope>
</reference>
<proteinExistence type="predicted"/>
<keyword evidence="3" id="KW-0812">Transmembrane</keyword>
<dbReference type="SUPFAM" id="SSF101898">
    <property type="entry name" value="NHL repeat"/>
    <property type="match status" value="3"/>
</dbReference>
<dbReference type="InterPro" id="IPR050952">
    <property type="entry name" value="TRIM-NHL_E3_ligases"/>
</dbReference>
<evidence type="ECO:0000256" key="1">
    <source>
        <dbReference type="ARBA" id="ARBA00022737"/>
    </source>
</evidence>
<feature type="transmembrane region" description="Helical" evidence="3">
    <location>
        <begin position="1461"/>
        <end position="1479"/>
    </location>
</feature>
<dbReference type="Proteomes" id="UP000663852">
    <property type="component" value="Unassembled WGS sequence"/>
</dbReference>
<accession>A0A814JAN5</accession>
<dbReference type="InterPro" id="IPR011042">
    <property type="entry name" value="6-blade_b-propeller_TolB-like"/>
</dbReference>
<dbReference type="InterPro" id="IPR001258">
    <property type="entry name" value="NHL_repeat"/>
</dbReference>
<evidence type="ECO:0000313" key="4">
    <source>
        <dbReference type="EMBL" id="CAF0778639.1"/>
    </source>
</evidence>
<dbReference type="SUPFAM" id="SSF81321">
    <property type="entry name" value="Family A G protein-coupled receptor-like"/>
    <property type="match status" value="1"/>
</dbReference>
<evidence type="ECO:0000313" key="6">
    <source>
        <dbReference type="Proteomes" id="UP000663828"/>
    </source>
</evidence>
<keyword evidence="1" id="KW-0677">Repeat</keyword>
<protein>
    <submittedName>
        <fullName evidence="5">Uncharacterized protein</fullName>
    </submittedName>
</protein>
<dbReference type="PANTHER" id="PTHR24104">
    <property type="entry name" value="E3 UBIQUITIN-PROTEIN LIGASE NHLRC1-RELATED"/>
    <property type="match status" value="1"/>
</dbReference>
<evidence type="ECO:0000313" key="7">
    <source>
        <dbReference type="Proteomes" id="UP000663852"/>
    </source>
</evidence>
<feature type="transmembrane region" description="Helical" evidence="3">
    <location>
        <begin position="1210"/>
        <end position="1233"/>
    </location>
</feature>
<name>A0A814JAN5_ADIRI</name>
<dbReference type="Gene3D" id="2.120.10.30">
    <property type="entry name" value="TolB, C-terminal domain"/>
    <property type="match status" value="3"/>
</dbReference>
<dbReference type="Proteomes" id="UP000663828">
    <property type="component" value="Unassembled WGS sequence"/>
</dbReference>
<dbReference type="PROSITE" id="PS51125">
    <property type="entry name" value="NHL"/>
    <property type="match status" value="3"/>
</dbReference>
<dbReference type="Pfam" id="PF01436">
    <property type="entry name" value="NHL"/>
    <property type="match status" value="1"/>
</dbReference>
<feature type="repeat" description="NHL" evidence="2">
    <location>
        <begin position="474"/>
        <end position="513"/>
    </location>
</feature>
<keyword evidence="3" id="KW-1133">Transmembrane helix</keyword>
<sequence length="1546" mass="175987">MKFLIKNFSLNYILALSFNQPNLSSTVTWNRNGITFANESVIGKTPEAIFINTNNTIYTIHMHEKKILIWNENNLNLTSIDLDNLSVPTYLFVTSNADIYISDSWGDKTVQRWKSETNTFETVMNVNSACSGLFIDINDNLYCSLYEENQVMKTNLNDSSMTSIPIVGTGSEGSNSNELSNPGGIFVDVNFDLFVADTNNHRVQFFSYGETHGITVAGERSYKLTIPLLKPDGITLDANKYLYIVDRGNHRVIGEGPYGFRCLVGCYSVGGDEEKGGGSQSNQLKRPIAMSFDTFGNIFVVESRNNRIQKFELISSVISLNQPQFCPNQTWNRNGITFVNPSIIGKWTPDGLFINTNNTIYTIHKQQKKIIIWNENSLNVRYINLSHFLEPRYLFVTSNSNIYFNVGDDGNRTVQKWDSERSTFETVMNVNSECYVLFIDINDNLYCSLPEENQVVKKNLNDSSMTSIPVAGTGNKGSNSNELSWPEGIFVDVNFDLFVADYENNRIQLFSYGATNATTIAGEKSVSPTISLHNPRAITLDANKYLYIVESAAERVVGEGPYGFRCLVGCYEREGGDSQLAHAMLISFDNFGNMFVLAGDEILKFSIENSCGFPFNQPEICSKSVWNRNGITVADQFQLGLNPSSIFINKQNSIYSINREKQQILFWNENDSAPSKKIPTNYDNSSSLFVSSIGEIFIDNGINGRVEKWIFNRNVSTTVMIVSSSCFDLFIDIKNFLYCSMSKNHLVIKKDIYSPVMGWEAVAGTSEKGSTSVHLNDPRGIFVDIKFDTYVADCGNDRIQRISSGQMEGTTLVGSTLLAKRQYLLSCPTAIILDIQQFLFIVDSKNRRILRSGPTDIFCVIGCDGLNIKSTQLLLPTSLAFDNFGNLFVVDSGNHRIQKFEYSSNSCDMFSVIEWTNSSILAKNSQIYSQGCDRESYYYESFEIKVPENRYYTIWSSSAIDTYGYIYEETFNPLNPDEHLFTKNDDGGSENQFKFDLPLYNDTKYILVVTTYSPMITGNIIVHMSGVRHVLVTRLSSQITIQSNYSSEITTNSPKYCRDYKSRSYHYETLEINVKKPGPYVIWSESEYDTYGYLYKDNFDPLQPFGNLLFQHSGKCNQHQLKFFVDLEANIKYILVITTYYPNHTGNFSIFISGDNDVTINRFNSKQQSCSIGDRCHFYSTTIGLPLDDILRGEIQSNITLSNQSISIKISAAFTIIMFIIGFINSLLCFLTFKSKEERQNGCGLYLFTLSITSFITSCMFSVNFWFSLITEIHFVTDISILRGGRLVIEPLLKLFLYYDTWLNACIAIERAGRVFSGVNFDRNKSKRIVQCIIFILPLCIMASLIHEPLHRNMFEYNTETGKAYVNKSDSPLFDVRNKTFIDTIYQSTTQRQFWCVVRYSSSIQYYNTGILYFHLIIPFLANLFSALFIIFQTARQRSTAQTNQSLQEHFRQQLHEHKHLIISPIILLILTMPRLIISSLSGCKRTSKNIWIYLMAYFFSFTPSIFTFVIFVIPSSLYMKNFKRSFNICRCQTAKKSNGKQILNE</sequence>
<evidence type="ECO:0000256" key="3">
    <source>
        <dbReference type="SAM" id="Phobius"/>
    </source>
</evidence>
<dbReference type="OrthoDB" id="10020332at2759"/>
<feature type="transmembrane region" description="Helical" evidence="3">
    <location>
        <begin position="1411"/>
        <end position="1432"/>
    </location>
</feature>
<dbReference type="Gene3D" id="1.20.1070.10">
    <property type="entry name" value="Rhodopsin 7-helix transmembrane proteins"/>
    <property type="match status" value="1"/>
</dbReference>
<evidence type="ECO:0000313" key="5">
    <source>
        <dbReference type="EMBL" id="CAF1036781.1"/>
    </source>
</evidence>
<evidence type="ECO:0000256" key="2">
    <source>
        <dbReference type="PROSITE-ProRule" id="PRU00504"/>
    </source>
</evidence>
<feature type="transmembrane region" description="Helical" evidence="3">
    <location>
        <begin position="1491"/>
        <end position="1514"/>
    </location>
</feature>
<organism evidence="5 7">
    <name type="scientific">Adineta ricciae</name>
    <name type="common">Rotifer</name>
    <dbReference type="NCBI Taxonomy" id="249248"/>
    <lineage>
        <taxon>Eukaryota</taxon>
        <taxon>Metazoa</taxon>
        <taxon>Spiralia</taxon>
        <taxon>Gnathifera</taxon>
        <taxon>Rotifera</taxon>
        <taxon>Eurotatoria</taxon>
        <taxon>Bdelloidea</taxon>
        <taxon>Adinetida</taxon>
        <taxon>Adinetidae</taxon>
        <taxon>Adineta</taxon>
    </lineage>
</organism>
<gene>
    <name evidence="5" type="ORF">EDS130_LOCUS16705</name>
    <name evidence="4" type="ORF">XAT740_LOCUS1845</name>
</gene>
<keyword evidence="3" id="KW-0472">Membrane</keyword>
<keyword evidence="6" id="KW-1185">Reference proteome</keyword>
<feature type="repeat" description="NHL" evidence="2">
    <location>
        <begin position="872"/>
        <end position="903"/>
    </location>
</feature>
<dbReference type="EMBL" id="CAJNOJ010000073">
    <property type="protein sequence ID" value="CAF1036781.1"/>
    <property type="molecule type" value="Genomic_DNA"/>
</dbReference>